<dbReference type="InterPro" id="IPR050554">
    <property type="entry name" value="Met_Synthase/Corrinoid"/>
</dbReference>
<dbReference type="SUPFAM" id="SSF82282">
    <property type="entry name" value="Homocysteine S-methyltransferase"/>
    <property type="match status" value="1"/>
</dbReference>
<evidence type="ECO:0000256" key="2">
    <source>
        <dbReference type="ARBA" id="ARBA00004777"/>
    </source>
</evidence>
<name>A0A2N1PTY6_9BACT</name>
<evidence type="ECO:0000256" key="5">
    <source>
        <dbReference type="ARBA" id="ARBA00022679"/>
    </source>
</evidence>
<gene>
    <name evidence="11" type="ORF">CVV64_03170</name>
</gene>
<dbReference type="GO" id="GO:0032259">
    <property type="term" value="P:methylation"/>
    <property type="evidence" value="ECO:0007669"/>
    <property type="project" value="UniProtKB-KW"/>
</dbReference>
<keyword evidence="4" id="KW-0285">Flavoprotein</keyword>
<dbReference type="Pfam" id="PF02219">
    <property type="entry name" value="MTHFR"/>
    <property type="match status" value="1"/>
</dbReference>
<comment type="pathway">
    <text evidence="2">One-carbon metabolism; tetrahydrofolate interconversion.</text>
</comment>
<keyword evidence="3 8" id="KW-0489">Methyltransferase</keyword>
<evidence type="ECO:0000313" key="11">
    <source>
        <dbReference type="EMBL" id="PKK91815.1"/>
    </source>
</evidence>
<dbReference type="InterPro" id="IPR036589">
    <property type="entry name" value="HCY_dom_sf"/>
</dbReference>
<dbReference type="PROSITE" id="PS50970">
    <property type="entry name" value="HCY"/>
    <property type="match status" value="1"/>
</dbReference>
<accession>A0A2N1PTY6</accession>
<dbReference type="Proteomes" id="UP000233256">
    <property type="component" value="Unassembled WGS sequence"/>
</dbReference>
<evidence type="ECO:0000256" key="3">
    <source>
        <dbReference type="ARBA" id="ARBA00022603"/>
    </source>
</evidence>
<evidence type="ECO:0000256" key="8">
    <source>
        <dbReference type="PROSITE-ProRule" id="PRU00333"/>
    </source>
</evidence>
<keyword evidence="8" id="KW-0479">Metal-binding</keyword>
<evidence type="ECO:0000256" key="1">
    <source>
        <dbReference type="ARBA" id="ARBA00001974"/>
    </source>
</evidence>
<protein>
    <submittedName>
        <fullName evidence="11">Bifunctional homocysteine S-methyltransferase/methylenetetrahydrofolate reductase</fullName>
    </submittedName>
</protein>
<dbReference type="AlphaFoldDB" id="A0A2N1PTY6"/>
<dbReference type="GO" id="GO:0035999">
    <property type="term" value="P:tetrahydrofolate interconversion"/>
    <property type="evidence" value="ECO:0007669"/>
    <property type="project" value="UniProtKB-UniPathway"/>
</dbReference>
<keyword evidence="7" id="KW-0560">Oxidoreductase</keyword>
<dbReference type="CDD" id="cd00537">
    <property type="entry name" value="MTHFR"/>
    <property type="match status" value="1"/>
</dbReference>
<reference evidence="11 12" key="1">
    <citation type="journal article" date="2017" name="ISME J.">
        <title>Potential for microbial H2 and metal transformations associated with novel bacteria and archaea in deep terrestrial subsurface sediments.</title>
        <authorList>
            <person name="Hernsdorf A.W."/>
            <person name="Amano Y."/>
            <person name="Miyakawa K."/>
            <person name="Ise K."/>
            <person name="Suzuki Y."/>
            <person name="Anantharaman K."/>
            <person name="Probst A."/>
            <person name="Burstein D."/>
            <person name="Thomas B.C."/>
            <person name="Banfield J.F."/>
        </authorList>
    </citation>
    <scope>NUCLEOTIDE SEQUENCE [LARGE SCALE GENOMIC DNA]</scope>
    <source>
        <strain evidence="11">HGW-Wallbacteria-1</strain>
    </source>
</reference>
<organism evidence="11 12">
    <name type="scientific">Candidatus Wallbacteria bacterium HGW-Wallbacteria-1</name>
    <dbReference type="NCBI Taxonomy" id="2013854"/>
    <lineage>
        <taxon>Bacteria</taxon>
        <taxon>Candidatus Walliibacteriota</taxon>
    </lineage>
</organism>
<keyword evidence="6" id="KW-0274">FAD</keyword>
<evidence type="ECO:0000259" key="10">
    <source>
        <dbReference type="PROSITE" id="PS50970"/>
    </source>
</evidence>
<feature type="domain" description="Hcy-binding" evidence="10">
    <location>
        <begin position="1"/>
        <end position="285"/>
    </location>
</feature>
<sequence>MNFREEILNRVVVFDGAMGTMLYNRGVFINQCFDELNITNPALVEQIHIEYRDAGVDVLETNTYGANRFRLAPYGLREKLRELNLKGVEIARKVAGDNMMVAGSVGPLGSPLEPLGKISPAEAMEAFTEQIEILIEGGVDLILLETFPSLPEIELALQAARKITDLPILAQMSVDEDCNALFGTSPEVFARRLQELGADAIGLNCKVGPASMLEAVERIAAVTDLPISAQPNAGRARVVEGRHMFLCSPEYMAEYAKRFIQTGVRIIGGCCGTTPAHMRAVVSAVRASSSGRIDNISRRISVNEPHGTEALQQSEGKGLTERKPAGPDVWARKSAFAGKMAEGKFVVSVEITPPKGWKYTSKLKGIEALRDMGVDAVNIPDSPRATAKMSCLAFAVIVQRETGIETIMHYTCRDRNLLGMQSDLLGAYALGIKNVLAITGDPPKLGPYPFATAVFDVDSIGLVSTVDTLNSGLDLGGDSIGSPTGFLVGVGANPGAIDLDKEVERFEMKVRAGAEFAMTQPVFDPATLRVFLKRIQDFRIPVIAGVWPLISLRNAEFMNNEVPGAQVPDSLMERMRRAATAEEQRSVGIRIAQESINEIGDLVQGIQASVPLGKYESTMEVLSVIPGFENGFRDYREKKASTANDPK</sequence>
<evidence type="ECO:0000256" key="4">
    <source>
        <dbReference type="ARBA" id="ARBA00022630"/>
    </source>
</evidence>
<dbReference type="NCBIfam" id="NF006396">
    <property type="entry name" value="PRK08645.1"/>
    <property type="match status" value="1"/>
</dbReference>
<dbReference type="PANTHER" id="PTHR45833">
    <property type="entry name" value="METHIONINE SYNTHASE"/>
    <property type="match status" value="1"/>
</dbReference>
<comment type="cofactor">
    <cofactor evidence="1">
        <name>FAD</name>
        <dbReference type="ChEBI" id="CHEBI:57692"/>
    </cofactor>
</comment>
<dbReference type="Pfam" id="PF02574">
    <property type="entry name" value="S-methyl_trans"/>
    <property type="match status" value="1"/>
</dbReference>
<evidence type="ECO:0000256" key="6">
    <source>
        <dbReference type="ARBA" id="ARBA00022827"/>
    </source>
</evidence>
<dbReference type="EMBL" id="PGXC01000002">
    <property type="protein sequence ID" value="PKK91815.1"/>
    <property type="molecule type" value="Genomic_DNA"/>
</dbReference>
<dbReference type="Gene3D" id="3.20.20.330">
    <property type="entry name" value="Homocysteine-binding-like domain"/>
    <property type="match status" value="1"/>
</dbReference>
<dbReference type="UniPathway" id="UPA00193"/>
<feature type="binding site" evidence="8">
    <location>
        <position position="270"/>
    </location>
    <ligand>
        <name>Zn(2+)</name>
        <dbReference type="ChEBI" id="CHEBI:29105"/>
    </ligand>
</feature>
<dbReference type="SUPFAM" id="SSF51730">
    <property type="entry name" value="FAD-linked oxidoreductase"/>
    <property type="match status" value="1"/>
</dbReference>
<dbReference type="InterPro" id="IPR003171">
    <property type="entry name" value="Mehydrof_redctse-like"/>
</dbReference>
<dbReference type="GO" id="GO:0005829">
    <property type="term" value="C:cytosol"/>
    <property type="evidence" value="ECO:0007669"/>
    <property type="project" value="TreeGrafter"/>
</dbReference>
<dbReference type="GO" id="GO:0008705">
    <property type="term" value="F:methionine synthase activity"/>
    <property type="evidence" value="ECO:0007669"/>
    <property type="project" value="TreeGrafter"/>
</dbReference>
<dbReference type="PANTHER" id="PTHR45833:SF2">
    <property type="entry name" value="BIFUNCTIONAL HOMOCYSTEINE S-METHYLTRANSFERASE_5,10-METHYLENETETRAHYDROFOLATE REDUCTASE"/>
    <property type="match status" value="1"/>
</dbReference>
<dbReference type="InterPro" id="IPR003726">
    <property type="entry name" value="HCY_dom"/>
</dbReference>
<dbReference type="InterPro" id="IPR029041">
    <property type="entry name" value="FAD-linked_oxidoreductase-like"/>
</dbReference>
<evidence type="ECO:0000313" key="12">
    <source>
        <dbReference type="Proteomes" id="UP000233256"/>
    </source>
</evidence>
<comment type="cofactor">
    <cofactor evidence="8">
        <name>Zn(2+)</name>
        <dbReference type="ChEBI" id="CHEBI:29105"/>
    </cofactor>
</comment>
<keyword evidence="8" id="KW-0862">Zinc</keyword>
<comment type="caution">
    <text evidence="11">The sequence shown here is derived from an EMBL/GenBank/DDBJ whole genome shotgun (WGS) entry which is preliminary data.</text>
</comment>
<dbReference type="Gene3D" id="3.20.20.220">
    <property type="match status" value="1"/>
</dbReference>
<evidence type="ECO:0000256" key="7">
    <source>
        <dbReference type="ARBA" id="ARBA00023002"/>
    </source>
</evidence>
<feature type="region of interest" description="Disordered" evidence="9">
    <location>
        <begin position="304"/>
        <end position="325"/>
    </location>
</feature>
<evidence type="ECO:0000256" key="9">
    <source>
        <dbReference type="SAM" id="MobiDB-lite"/>
    </source>
</evidence>
<dbReference type="GO" id="GO:0004489">
    <property type="term" value="F:methylenetetrahydrofolate reductase [NAD(P)H] activity"/>
    <property type="evidence" value="ECO:0007669"/>
    <property type="project" value="InterPro"/>
</dbReference>
<keyword evidence="5 8" id="KW-0808">Transferase</keyword>
<proteinExistence type="predicted"/>
<feature type="binding site" evidence="8">
    <location>
        <position position="271"/>
    </location>
    <ligand>
        <name>Zn(2+)</name>
        <dbReference type="ChEBI" id="CHEBI:29105"/>
    </ligand>
</feature>
<feature type="binding site" evidence="8">
    <location>
        <position position="205"/>
    </location>
    <ligand>
        <name>Zn(2+)</name>
        <dbReference type="ChEBI" id="CHEBI:29105"/>
    </ligand>
</feature>
<dbReference type="GO" id="GO:0046872">
    <property type="term" value="F:metal ion binding"/>
    <property type="evidence" value="ECO:0007669"/>
    <property type="project" value="UniProtKB-KW"/>
</dbReference>